<evidence type="ECO:0000259" key="12">
    <source>
        <dbReference type="Pfam" id="PF05922"/>
    </source>
</evidence>
<dbReference type="InterPro" id="IPR000209">
    <property type="entry name" value="Peptidase_S8/S53_dom"/>
</dbReference>
<dbReference type="CDD" id="cd02120">
    <property type="entry name" value="PA_subtilisin_like"/>
    <property type="match status" value="1"/>
</dbReference>
<dbReference type="Gene3D" id="3.40.50.200">
    <property type="entry name" value="Peptidase S8/S53 domain"/>
    <property type="match status" value="1"/>
</dbReference>
<feature type="domain" description="PA" evidence="11">
    <location>
        <begin position="367"/>
        <end position="454"/>
    </location>
</feature>
<dbReference type="PROSITE" id="PS51892">
    <property type="entry name" value="SUBTILASE"/>
    <property type="match status" value="1"/>
</dbReference>
<dbReference type="Gene3D" id="3.30.70.80">
    <property type="entry name" value="Peptidase S8 propeptide/proteinase inhibitor I9"/>
    <property type="match status" value="1"/>
</dbReference>
<evidence type="ECO:0000313" key="14">
    <source>
        <dbReference type="RefSeq" id="XP_008238733.1"/>
    </source>
</evidence>
<dbReference type="PROSITE" id="PS00136">
    <property type="entry name" value="SUBTILASE_ASP"/>
    <property type="match status" value="1"/>
</dbReference>
<evidence type="ECO:0000256" key="3">
    <source>
        <dbReference type="ARBA" id="ARBA00022670"/>
    </source>
</evidence>
<dbReference type="Pfam" id="PF02225">
    <property type="entry name" value="PA"/>
    <property type="match status" value="1"/>
</dbReference>
<evidence type="ECO:0000313" key="13">
    <source>
        <dbReference type="Proteomes" id="UP000694861"/>
    </source>
</evidence>
<evidence type="ECO:0000256" key="4">
    <source>
        <dbReference type="ARBA" id="ARBA00022729"/>
    </source>
</evidence>
<evidence type="ECO:0000256" key="6">
    <source>
        <dbReference type="ARBA" id="ARBA00022825"/>
    </source>
</evidence>
<keyword evidence="4 9" id="KW-0732">Signal</keyword>
<dbReference type="InterPro" id="IPR045051">
    <property type="entry name" value="SBT"/>
</dbReference>
<feature type="domain" description="Inhibitor I9" evidence="12">
    <location>
        <begin position="40"/>
        <end position="112"/>
    </location>
</feature>
<evidence type="ECO:0000256" key="1">
    <source>
        <dbReference type="ARBA" id="ARBA00004613"/>
    </source>
</evidence>
<dbReference type="InterPro" id="IPR034197">
    <property type="entry name" value="Peptidases_S8_3"/>
</dbReference>
<evidence type="ECO:0000256" key="8">
    <source>
        <dbReference type="PROSITE-ProRule" id="PRU01240"/>
    </source>
</evidence>
<name>A0ABM0PF45_PRUMU</name>
<dbReference type="Pfam" id="PF00082">
    <property type="entry name" value="Peptidase_S8"/>
    <property type="match status" value="1"/>
</dbReference>
<proteinExistence type="inferred from homology"/>
<reference evidence="13" key="1">
    <citation type="journal article" date="2012" name="Nat. Commun.">
        <title>The genome of Prunus mume.</title>
        <authorList>
            <person name="Zhang Q."/>
            <person name="Chen W."/>
            <person name="Sun L."/>
            <person name="Zhao F."/>
            <person name="Huang B."/>
            <person name="Yang W."/>
            <person name="Tao Y."/>
            <person name="Wang J."/>
            <person name="Yuan Z."/>
            <person name="Fan G."/>
            <person name="Xing Z."/>
            <person name="Han C."/>
            <person name="Pan H."/>
            <person name="Zhong X."/>
            <person name="Shi W."/>
            <person name="Liang X."/>
            <person name="Du D."/>
            <person name="Sun F."/>
            <person name="Xu Z."/>
            <person name="Hao R."/>
            <person name="Lv T."/>
            <person name="Lv Y."/>
            <person name="Zheng Z."/>
            <person name="Sun M."/>
            <person name="Luo L."/>
            <person name="Cai M."/>
            <person name="Gao Y."/>
            <person name="Wang J."/>
            <person name="Yin Y."/>
            <person name="Xu X."/>
            <person name="Cheng T."/>
            <person name="Wang J."/>
        </authorList>
    </citation>
    <scope>NUCLEOTIDE SEQUENCE [LARGE SCALE GENOMIC DNA]</scope>
</reference>
<keyword evidence="7" id="KW-0325">Glycoprotein</keyword>
<dbReference type="InterPro" id="IPR023827">
    <property type="entry name" value="Peptidase_S8_Asp-AS"/>
</dbReference>
<evidence type="ECO:0000259" key="11">
    <source>
        <dbReference type="Pfam" id="PF02225"/>
    </source>
</evidence>
<dbReference type="RefSeq" id="XP_008238733.1">
    <property type="nucleotide sequence ID" value="XM_008240511.2"/>
</dbReference>
<evidence type="ECO:0000256" key="9">
    <source>
        <dbReference type="SAM" id="SignalP"/>
    </source>
</evidence>
<evidence type="ECO:0000256" key="7">
    <source>
        <dbReference type="ARBA" id="ARBA00023180"/>
    </source>
</evidence>
<dbReference type="InterPro" id="IPR010259">
    <property type="entry name" value="S8pro/Inhibitor_I9"/>
</dbReference>
<reference evidence="14" key="2">
    <citation type="submission" date="2025-08" db="UniProtKB">
        <authorList>
            <consortium name="RefSeq"/>
        </authorList>
    </citation>
    <scope>IDENTIFICATION</scope>
</reference>
<organism evidence="13 14">
    <name type="scientific">Prunus mume</name>
    <name type="common">Japanese apricot</name>
    <name type="synonym">Armeniaca mume</name>
    <dbReference type="NCBI Taxonomy" id="102107"/>
    <lineage>
        <taxon>Eukaryota</taxon>
        <taxon>Viridiplantae</taxon>
        <taxon>Streptophyta</taxon>
        <taxon>Embryophyta</taxon>
        <taxon>Tracheophyta</taxon>
        <taxon>Spermatophyta</taxon>
        <taxon>Magnoliopsida</taxon>
        <taxon>eudicotyledons</taxon>
        <taxon>Gunneridae</taxon>
        <taxon>Pentapetalae</taxon>
        <taxon>rosids</taxon>
        <taxon>fabids</taxon>
        <taxon>Rosales</taxon>
        <taxon>Rosaceae</taxon>
        <taxon>Amygdaloideae</taxon>
        <taxon>Amygdaleae</taxon>
        <taxon>Prunus</taxon>
    </lineage>
</organism>
<dbReference type="GeneID" id="103337356"/>
<accession>A0ABM0PF45</accession>
<sequence>MCGVLPIRKFILLFTIAFMFHVSLAQEGEVASLSQNNLQTYIVYVHKPEGLHSMQSESLHRWYQSLLPVTTASTEHQQQRLLYSYRHVVTGFAARLTGEEVKAMEKKEEVLSMGLHPEKGFWKKSNFDKGVIIGVMDTGVLPDHPSFRDEGMSPPPDRWKGRCDFKQTANRTFVCNKKIIGARSFQVYDNLLHSFSAQPVDEIGHGTHTASTAAGNFVRGANLYNNANGTASGVAPHAHFAIYQVCSLDECSSTDVLAGFDAAVEDGVDVISISMTSLNVGQLFEDSIALAAFSAMQRGIFVVCSAGNSGPSSNSAYNAAPWILTVGASTIDRNIIATARLGNGDEFDGESIFPPNSTKRLNSKLFPLVQPGINGQMLSQNCNNGSLKDINVKGKAVFCERGMEVSRLDQGKVVKAAGGAAMLLVNQEQKGFTTYTDPHVLPASHLSSAAGLNIR</sequence>
<dbReference type="SUPFAM" id="SSF52743">
    <property type="entry name" value="Subtilisin-like"/>
    <property type="match status" value="1"/>
</dbReference>
<comment type="similarity">
    <text evidence="2 8">Belongs to the peptidase S8 family.</text>
</comment>
<dbReference type="CDD" id="cd04852">
    <property type="entry name" value="Peptidases_S8_3"/>
    <property type="match status" value="1"/>
</dbReference>
<feature type="signal peptide" evidence="9">
    <location>
        <begin position="1"/>
        <end position="25"/>
    </location>
</feature>
<keyword evidence="3" id="KW-0645">Protease</keyword>
<evidence type="ECO:0000256" key="2">
    <source>
        <dbReference type="ARBA" id="ARBA00011073"/>
    </source>
</evidence>
<dbReference type="InterPro" id="IPR003137">
    <property type="entry name" value="PA_domain"/>
</dbReference>
<keyword evidence="5" id="KW-0378">Hydrolase</keyword>
<dbReference type="Gene3D" id="3.50.30.30">
    <property type="match status" value="1"/>
</dbReference>
<comment type="subcellular location">
    <subcellularLocation>
        <location evidence="1">Secreted</location>
    </subcellularLocation>
</comment>
<dbReference type="PRINTS" id="PR00723">
    <property type="entry name" value="SUBTILISIN"/>
</dbReference>
<dbReference type="Proteomes" id="UP000694861">
    <property type="component" value="Linkage group LG7"/>
</dbReference>
<feature type="chain" id="PRO_5046688020" evidence="9">
    <location>
        <begin position="26"/>
        <end position="455"/>
    </location>
</feature>
<protein>
    <submittedName>
        <fullName evidence="14">Subtilisin-like protease SBT1.4</fullName>
    </submittedName>
</protein>
<feature type="domain" description="Peptidase S8/S53" evidence="10">
    <location>
        <begin position="128"/>
        <end position="341"/>
    </location>
</feature>
<keyword evidence="6" id="KW-0720">Serine protease</keyword>
<evidence type="ECO:0000259" key="10">
    <source>
        <dbReference type="Pfam" id="PF00082"/>
    </source>
</evidence>
<evidence type="ECO:0000256" key="5">
    <source>
        <dbReference type="ARBA" id="ARBA00022801"/>
    </source>
</evidence>
<dbReference type="InterPro" id="IPR015500">
    <property type="entry name" value="Peptidase_S8_subtilisin-rel"/>
</dbReference>
<dbReference type="InterPro" id="IPR037045">
    <property type="entry name" value="S8pro/Inhibitor_I9_sf"/>
</dbReference>
<dbReference type="PANTHER" id="PTHR10795">
    <property type="entry name" value="PROPROTEIN CONVERTASE SUBTILISIN/KEXIN"/>
    <property type="match status" value="1"/>
</dbReference>
<gene>
    <name evidence="14" type="primary">LOC103337356</name>
</gene>
<dbReference type="Pfam" id="PF05922">
    <property type="entry name" value="Inhibitor_I9"/>
    <property type="match status" value="1"/>
</dbReference>
<dbReference type="InterPro" id="IPR036852">
    <property type="entry name" value="Peptidase_S8/S53_dom_sf"/>
</dbReference>
<keyword evidence="13" id="KW-1185">Reference proteome</keyword>
<comment type="caution">
    <text evidence="8">Lacks conserved residue(s) required for the propagation of feature annotation.</text>
</comment>